<reference evidence="5 10" key="2">
    <citation type="submission" date="2020-10" db="EMBL/GenBank/DDBJ databases">
        <title>Resistance determinants and their genetic context in bacteria from a longitudinal study of pigs reared under conventional and antibiotic-free husbandry practices.</title>
        <authorList>
            <person name="Poulin-Laprade D."/>
            <person name="Brouard J.-S."/>
            <person name="Gagnon N."/>
            <person name="Turcotte A."/>
            <person name="Langlois A."/>
            <person name="Matte J.J."/>
            <person name="Carrillo C.D."/>
            <person name="Zaheer R."/>
            <person name="McAllister T."/>
            <person name="Topp E."/>
            <person name="Talbot G."/>
        </authorList>
    </citation>
    <scope>NUCLEOTIDE SEQUENCE [LARGE SCALE GENOMIC DNA]</scope>
    <source>
        <strain evidence="5 10">Res13-Abat-PEB01-P1-04-A</strain>
    </source>
</reference>
<dbReference type="EMBL" id="CABDVU010000001">
    <property type="protein sequence ID" value="VTN08864.1"/>
    <property type="molecule type" value="Genomic_DNA"/>
</dbReference>
<dbReference type="Gene3D" id="2.40.160.50">
    <property type="entry name" value="membrane protein fhac: a member of the omp85/tpsb transporter family"/>
    <property type="match status" value="1"/>
</dbReference>
<evidence type="ECO:0000313" key="6">
    <source>
        <dbReference type="EMBL" id="VED50663.1"/>
    </source>
</evidence>
<protein>
    <submittedName>
        <fullName evidence="5">BamA/TamA family outer membrane protein</fullName>
    </submittedName>
    <submittedName>
        <fullName evidence="7">Outer membrane protein/protective antigen OMA87</fullName>
    </submittedName>
</protein>
<evidence type="ECO:0000256" key="1">
    <source>
        <dbReference type="ARBA" id="ARBA00004370"/>
    </source>
</evidence>
<dbReference type="EMBL" id="LR134253">
    <property type="protein sequence ID" value="VED50663.1"/>
    <property type="molecule type" value="Genomic_DNA"/>
</dbReference>
<keyword evidence="8" id="KW-1185">Reference proteome</keyword>
<dbReference type="Proteomes" id="UP000594500">
    <property type="component" value="Chromosome"/>
</dbReference>
<accession>A0A4V6J166</accession>
<feature type="domain" description="Bacterial surface antigen (D15)" evidence="4">
    <location>
        <begin position="138"/>
        <end position="266"/>
    </location>
</feature>
<feature type="signal peptide" evidence="3">
    <location>
        <begin position="1"/>
        <end position="22"/>
    </location>
</feature>
<feature type="chain" id="PRO_5042374646" evidence="3">
    <location>
        <begin position="23"/>
        <end position="375"/>
    </location>
</feature>
<dbReference type="GO" id="GO:0019867">
    <property type="term" value="C:outer membrane"/>
    <property type="evidence" value="ECO:0007669"/>
    <property type="project" value="InterPro"/>
</dbReference>
<dbReference type="AlphaFoldDB" id="A0A4V6J166"/>
<evidence type="ECO:0000313" key="10">
    <source>
        <dbReference type="Proteomes" id="UP000594500"/>
    </source>
</evidence>
<dbReference type="Proteomes" id="UP000339249">
    <property type="component" value="Unassembled WGS sequence"/>
</dbReference>
<evidence type="ECO:0000313" key="8">
    <source>
        <dbReference type="Proteomes" id="UP000267630"/>
    </source>
</evidence>
<keyword evidence="3" id="KW-0732">Signal</keyword>
<name>A0A4V6J166_RAOTE</name>
<dbReference type="EMBL" id="CP062916">
    <property type="protein sequence ID" value="QPF06421.1"/>
    <property type="molecule type" value="Genomic_DNA"/>
</dbReference>
<evidence type="ECO:0000256" key="2">
    <source>
        <dbReference type="ARBA" id="ARBA00023136"/>
    </source>
</evidence>
<sequence>MKPFSPQLLLALIVPLAAPATAGEFFDPEDSMLDMSQYLQDNPYGFLPVPLVITEPAVGFGGGLFGLFLHGKGTREGENYIPPPMTAFGGGGTQNGTWFVGGGHRHSWNHDHIRYLVMLGYADINLDIYSGDVAGFSQNRSISTRTKGYGGLQKLLFRVGDSPVFVGASQVYAKTDISTDSPLVNRVWQRVLGQQSTSSALGVVAEYDTTNNFFYPKKGLSLQGEYRFYRSMLGGDYQYNQFSLNGKYFIPLSRTLTLAFAGDYQSLTHHDRHLTPMARPYIALRGIASYRYQGDYVSTVQTQLAWEFQPRWILQGFVGIGSAADEAHGLWEQTETAWGTGFRYLIARQYGLHTGIDVAFSEHQQAVYFNVGSGL</sequence>
<dbReference type="Proteomes" id="UP000267630">
    <property type="component" value="Chromosome 3"/>
</dbReference>
<evidence type="ECO:0000313" key="9">
    <source>
        <dbReference type="Proteomes" id="UP000339249"/>
    </source>
</evidence>
<dbReference type="InterPro" id="IPR000184">
    <property type="entry name" value="Bac_surfAg_D15"/>
</dbReference>
<dbReference type="RefSeq" id="WP_041145481.1">
    <property type="nucleotide sequence ID" value="NZ_BJNO01000001.1"/>
</dbReference>
<evidence type="ECO:0000313" key="7">
    <source>
        <dbReference type="EMBL" id="VTN08864.1"/>
    </source>
</evidence>
<evidence type="ECO:0000313" key="5">
    <source>
        <dbReference type="EMBL" id="QPF06421.1"/>
    </source>
</evidence>
<gene>
    <name evidence="5" type="ORF">IMO34_13580</name>
    <name evidence="7" type="ORF">NCTC9185_00747</name>
    <name evidence="6" type="ORF">NCTC9997_03352</name>
</gene>
<proteinExistence type="predicted"/>
<keyword evidence="2" id="KW-0472">Membrane</keyword>
<reference evidence="7 9" key="1">
    <citation type="submission" date="2019-04" db="EMBL/GenBank/DDBJ databases">
        <authorList>
            <consortium name="Pathogen Informatics"/>
        </authorList>
    </citation>
    <scope>NUCLEOTIDE SEQUENCE [LARGE SCALE GENOMIC DNA]</scope>
    <source>
        <strain evidence="7 9">NCTC9185</strain>
        <strain evidence="6 8">NCTC9997</strain>
    </source>
</reference>
<evidence type="ECO:0000259" key="4">
    <source>
        <dbReference type="Pfam" id="PF01103"/>
    </source>
</evidence>
<dbReference type="Pfam" id="PF01103">
    <property type="entry name" value="Omp85"/>
    <property type="match status" value="1"/>
</dbReference>
<organism evidence="7 9">
    <name type="scientific">Raoultella terrigena</name>
    <name type="common">Klebsiella terrigena</name>
    <dbReference type="NCBI Taxonomy" id="577"/>
    <lineage>
        <taxon>Bacteria</taxon>
        <taxon>Pseudomonadati</taxon>
        <taxon>Pseudomonadota</taxon>
        <taxon>Gammaproteobacteria</taxon>
        <taxon>Enterobacterales</taxon>
        <taxon>Enterobacteriaceae</taxon>
        <taxon>Klebsiella/Raoultella group</taxon>
        <taxon>Raoultella</taxon>
    </lineage>
</organism>
<comment type="subcellular location">
    <subcellularLocation>
        <location evidence="1">Membrane</location>
    </subcellularLocation>
</comment>
<evidence type="ECO:0000256" key="3">
    <source>
        <dbReference type="SAM" id="SignalP"/>
    </source>
</evidence>